<proteinExistence type="predicted"/>
<feature type="region of interest" description="Disordered" evidence="1">
    <location>
        <begin position="12"/>
        <end position="43"/>
    </location>
</feature>
<dbReference type="AlphaFoldDB" id="A0A1G6AUQ0"/>
<evidence type="ECO:0000256" key="1">
    <source>
        <dbReference type="SAM" id="MobiDB-lite"/>
    </source>
</evidence>
<dbReference type="InterPro" id="IPR046097">
    <property type="entry name" value="DUF6033"/>
</dbReference>
<keyword evidence="3" id="KW-1185">Reference proteome</keyword>
<dbReference type="EMBL" id="FMXR01000007">
    <property type="protein sequence ID" value="SDB12100.1"/>
    <property type="molecule type" value="Genomic_DNA"/>
</dbReference>
<sequence length="280" mass="31444">MSNISGISAYQQMNQNWKTNKTSQKDATKQSSKTAPVADEKIQTQSWKPIDTSSSLVPVAKEGYGLSIGEVQLSDEAKSYYEELKNKFSGAQFILVSKDMKSQVQANAAAYGNANKMVVLIDEEKLEMMANDESFRKKYEGIISMAQSQMAAAKDSLASTGANVKNYGISVGADGSMKYFATLEKATQAQSKRIEKKREERRKDRVEENKKANKEQQRKRTTDAKTQDVEPKEEQEYVLFTAKSPERLYDKVAAYAYDNLTNSVRTQEERNRGQNIDFAG</sequence>
<dbReference type="Proteomes" id="UP000199228">
    <property type="component" value="Unassembled WGS sequence"/>
</dbReference>
<organism evidence="2 3">
    <name type="scientific">Eubacterium oxidoreducens</name>
    <dbReference type="NCBI Taxonomy" id="1732"/>
    <lineage>
        <taxon>Bacteria</taxon>
        <taxon>Bacillati</taxon>
        <taxon>Bacillota</taxon>
        <taxon>Clostridia</taxon>
        <taxon>Eubacteriales</taxon>
        <taxon>Eubacteriaceae</taxon>
        <taxon>Eubacterium</taxon>
    </lineage>
</organism>
<dbReference type="RefSeq" id="WP_090172685.1">
    <property type="nucleotide sequence ID" value="NZ_FMXR01000007.1"/>
</dbReference>
<feature type="region of interest" description="Disordered" evidence="1">
    <location>
        <begin position="191"/>
        <end position="234"/>
    </location>
</feature>
<dbReference type="Pfam" id="PF19498">
    <property type="entry name" value="DUF6033"/>
    <property type="match status" value="1"/>
</dbReference>
<reference evidence="2 3" key="1">
    <citation type="submission" date="2016-10" db="EMBL/GenBank/DDBJ databases">
        <authorList>
            <person name="de Groot N.N."/>
        </authorList>
    </citation>
    <scope>NUCLEOTIDE SEQUENCE [LARGE SCALE GENOMIC DNA]</scope>
    <source>
        <strain evidence="2 3">DSM 3217</strain>
    </source>
</reference>
<name>A0A1G6AUQ0_EUBOX</name>
<gene>
    <name evidence="2" type="ORF">SAMN02910417_00906</name>
</gene>
<evidence type="ECO:0000313" key="2">
    <source>
        <dbReference type="EMBL" id="SDB12100.1"/>
    </source>
</evidence>
<evidence type="ECO:0000313" key="3">
    <source>
        <dbReference type="Proteomes" id="UP000199228"/>
    </source>
</evidence>
<protein>
    <submittedName>
        <fullName evidence="2">Uncharacterized protein</fullName>
    </submittedName>
</protein>
<feature type="compositionally biased region" description="Polar residues" evidence="1">
    <location>
        <begin position="12"/>
        <end position="22"/>
    </location>
</feature>
<dbReference type="OrthoDB" id="1778707at2"/>
<accession>A0A1G6AUQ0</accession>
<feature type="compositionally biased region" description="Basic and acidic residues" evidence="1">
    <location>
        <begin position="192"/>
        <end position="234"/>
    </location>
</feature>